<dbReference type="GO" id="GO:0006310">
    <property type="term" value="P:DNA recombination"/>
    <property type="evidence" value="ECO:0007669"/>
    <property type="project" value="TreeGrafter"/>
</dbReference>
<sequence>MFGQARALAWGTVRFFSCSSNLRFRPAAETMAPRNLQKVLCVAEKNDAARGIADILSNSRMRRREGMSKYNKIYEFQYHLFNQVCVKQSITILSVSLITA</sequence>
<comment type="catalytic activity">
    <reaction evidence="1">
        <text>ATP-independent breakage of single-stranded DNA, followed by passage and rejoining.</text>
        <dbReference type="EC" id="5.6.2.1"/>
    </reaction>
</comment>
<dbReference type="EC" id="5.6.2.1" evidence="1"/>
<dbReference type="GO" id="GO:0031422">
    <property type="term" value="C:RecQ family helicase-topoisomerase III complex"/>
    <property type="evidence" value="ECO:0007669"/>
    <property type="project" value="TreeGrafter"/>
</dbReference>
<dbReference type="OrthoDB" id="430051at2759"/>
<keyword evidence="1" id="KW-0799">Topoisomerase</keyword>
<dbReference type="GO" id="GO:0006281">
    <property type="term" value="P:DNA repair"/>
    <property type="evidence" value="ECO:0007669"/>
    <property type="project" value="TreeGrafter"/>
</dbReference>
<dbReference type="GeneTree" id="ENSGT00940000156701"/>
<dbReference type="InterPro" id="IPR000380">
    <property type="entry name" value="Topo_IA"/>
</dbReference>
<dbReference type="OMA" id="YEYEYHM"/>
<dbReference type="InterPro" id="IPR023405">
    <property type="entry name" value="Topo_IA_core_domain"/>
</dbReference>
<accession>A0A8C6Y2U9</accession>
<dbReference type="GO" id="GO:0003677">
    <property type="term" value="F:DNA binding"/>
    <property type="evidence" value="ECO:0007669"/>
    <property type="project" value="UniProtKB-KW"/>
</dbReference>
<name>A0A8C6Y2U9_NAJNA</name>
<dbReference type="Gene3D" id="3.40.50.140">
    <property type="match status" value="1"/>
</dbReference>
<evidence type="ECO:0000313" key="3">
    <source>
        <dbReference type="Proteomes" id="UP000694559"/>
    </source>
</evidence>
<organism evidence="2 3">
    <name type="scientific">Naja naja</name>
    <name type="common">Indian cobra</name>
    <dbReference type="NCBI Taxonomy" id="35670"/>
    <lineage>
        <taxon>Eukaryota</taxon>
        <taxon>Metazoa</taxon>
        <taxon>Chordata</taxon>
        <taxon>Craniata</taxon>
        <taxon>Vertebrata</taxon>
        <taxon>Euteleostomi</taxon>
        <taxon>Lepidosauria</taxon>
        <taxon>Squamata</taxon>
        <taxon>Bifurcata</taxon>
        <taxon>Unidentata</taxon>
        <taxon>Episquamata</taxon>
        <taxon>Toxicofera</taxon>
        <taxon>Serpentes</taxon>
        <taxon>Colubroidea</taxon>
        <taxon>Elapidae</taxon>
        <taxon>Elapinae</taxon>
        <taxon>Naja</taxon>
    </lineage>
</organism>
<dbReference type="GO" id="GO:0006265">
    <property type="term" value="P:DNA topological change"/>
    <property type="evidence" value="ECO:0007669"/>
    <property type="project" value="InterPro"/>
</dbReference>
<reference evidence="2" key="2">
    <citation type="submission" date="2025-09" db="UniProtKB">
        <authorList>
            <consortium name="Ensembl"/>
        </authorList>
    </citation>
    <scope>IDENTIFICATION</scope>
</reference>
<comment type="similarity">
    <text evidence="1">Belongs to the type IA topoisomerase family.</text>
</comment>
<keyword evidence="1" id="KW-0238">DNA-binding</keyword>
<dbReference type="Proteomes" id="UP000694559">
    <property type="component" value="Unplaced"/>
</dbReference>
<comment type="function">
    <text evidence="1">Introduces a single-strand break via transesterification at a target site in duplex DNA. Releases the supercoiling and torsional tension of DNA introduced during the DNA replication and transcription by transiently cleaving and rejoining one strand of the DNA duplex. The scissile phosphodiester is attacked by the catalytic tyrosine of the enzyme, resulting in the formation of a DNA-(5'-phosphotyrosyl)-enzyme intermediate and the expulsion of a 3'-OH DNA strand.</text>
</comment>
<dbReference type="PANTHER" id="PTHR11390">
    <property type="entry name" value="PROKARYOTIC DNA TOPOISOMERASE"/>
    <property type="match status" value="1"/>
</dbReference>
<dbReference type="SUPFAM" id="SSF56712">
    <property type="entry name" value="Prokaryotic type I DNA topoisomerase"/>
    <property type="match status" value="1"/>
</dbReference>
<evidence type="ECO:0000313" key="2">
    <source>
        <dbReference type="Ensembl" id="ENSNNAP00000023675.1"/>
    </source>
</evidence>
<dbReference type="GO" id="GO:0003917">
    <property type="term" value="F:DNA topoisomerase type I (single strand cut, ATP-independent) activity"/>
    <property type="evidence" value="ECO:0007669"/>
    <property type="project" value="UniProtKB-EC"/>
</dbReference>
<evidence type="ECO:0000256" key="1">
    <source>
        <dbReference type="RuleBase" id="RU362092"/>
    </source>
</evidence>
<dbReference type="AlphaFoldDB" id="A0A8C6Y2U9"/>
<keyword evidence="1" id="KW-0413">Isomerase</keyword>
<dbReference type="Ensembl" id="ENSNNAT00000024830.1">
    <property type="protein sequence ID" value="ENSNNAP00000023675.1"/>
    <property type="gene ID" value="ENSNNAG00000015594.1"/>
</dbReference>
<proteinExistence type="inferred from homology"/>
<dbReference type="GO" id="GO:0005634">
    <property type="term" value="C:nucleus"/>
    <property type="evidence" value="ECO:0007669"/>
    <property type="project" value="TreeGrafter"/>
</dbReference>
<dbReference type="PANTHER" id="PTHR11390:SF21">
    <property type="entry name" value="DNA TOPOISOMERASE 3-ALPHA"/>
    <property type="match status" value="1"/>
</dbReference>
<protein>
    <recommendedName>
        <fullName evidence="1">DNA topoisomerase</fullName>
        <ecNumber evidence="1">5.6.2.1</ecNumber>
    </recommendedName>
</protein>
<reference evidence="2" key="1">
    <citation type="submission" date="2025-08" db="UniProtKB">
        <authorList>
            <consortium name="Ensembl"/>
        </authorList>
    </citation>
    <scope>IDENTIFICATION</scope>
</reference>
<keyword evidence="3" id="KW-1185">Reference proteome</keyword>